<dbReference type="EMBL" id="CAKXAJ010025059">
    <property type="protein sequence ID" value="CAH2234415.1"/>
    <property type="molecule type" value="Genomic_DNA"/>
</dbReference>
<evidence type="ECO:0000313" key="4">
    <source>
        <dbReference type="Proteomes" id="UP000838756"/>
    </source>
</evidence>
<sequence>MCDVICVLLALSKHTLLTAFLPRHLAPNEVLTTNDTVIDQDNSTYDAINNVTMSKSDADGAEISCELFYRNTTLEQYKITRLYEASKVSTTENFEDYTSTEATPGNRVNGLASSFLLVISALLINIFAIKI</sequence>
<organism evidence="3 4">
    <name type="scientific">Pararge aegeria aegeria</name>
    <dbReference type="NCBI Taxonomy" id="348720"/>
    <lineage>
        <taxon>Eukaryota</taxon>
        <taxon>Metazoa</taxon>
        <taxon>Ecdysozoa</taxon>
        <taxon>Arthropoda</taxon>
        <taxon>Hexapoda</taxon>
        <taxon>Insecta</taxon>
        <taxon>Pterygota</taxon>
        <taxon>Neoptera</taxon>
        <taxon>Endopterygota</taxon>
        <taxon>Lepidoptera</taxon>
        <taxon>Glossata</taxon>
        <taxon>Ditrysia</taxon>
        <taxon>Papilionoidea</taxon>
        <taxon>Nymphalidae</taxon>
        <taxon>Satyrinae</taxon>
        <taxon>Satyrini</taxon>
        <taxon>Parargina</taxon>
        <taxon>Pararge</taxon>
    </lineage>
</organism>
<keyword evidence="2" id="KW-0732">Signal</keyword>
<gene>
    <name evidence="3" type="primary">jg21218</name>
    <name evidence="3" type="ORF">PAEG_LOCUS12251</name>
</gene>
<dbReference type="AlphaFoldDB" id="A0A8S4RCS8"/>
<feature type="signal peptide" evidence="2">
    <location>
        <begin position="1"/>
        <end position="19"/>
    </location>
</feature>
<protein>
    <submittedName>
        <fullName evidence="3">Jg21218 protein</fullName>
    </submittedName>
</protein>
<comment type="caution">
    <text evidence="3">The sequence shown here is derived from an EMBL/GenBank/DDBJ whole genome shotgun (WGS) entry which is preliminary data.</text>
</comment>
<evidence type="ECO:0000256" key="2">
    <source>
        <dbReference type="SAM" id="SignalP"/>
    </source>
</evidence>
<dbReference type="OrthoDB" id="7225082at2759"/>
<dbReference type="Proteomes" id="UP000838756">
    <property type="component" value="Unassembled WGS sequence"/>
</dbReference>
<proteinExistence type="predicted"/>
<feature type="transmembrane region" description="Helical" evidence="1">
    <location>
        <begin position="111"/>
        <end position="129"/>
    </location>
</feature>
<keyword evidence="1" id="KW-0472">Membrane</keyword>
<keyword evidence="1" id="KW-1133">Transmembrane helix</keyword>
<feature type="chain" id="PRO_5035861616" evidence="2">
    <location>
        <begin position="20"/>
        <end position="131"/>
    </location>
</feature>
<reference evidence="3" key="1">
    <citation type="submission" date="2022-03" db="EMBL/GenBank/DDBJ databases">
        <authorList>
            <person name="Lindestad O."/>
        </authorList>
    </citation>
    <scope>NUCLEOTIDE SEQUENCE</scope>
</reference>
<keyword evidence="4" id="KW-1185">Reference proteome</keyword>
<name>A0A8S4RCS8_9NEOP</name>
<evidence type="ECO:0000256" key="1">
    <source>
        <dbReference type="SAM" id="Phobius"/>
    </source>
</evidence>
<evidence type="ECO:0000313" key="3">
    <source>
        <dbReference type="EMBL" id="CAH2234415.1"/>
    </source>
</evidence>
<keyword evidence="1" id="KW-0812">Transmembrane</keyword>
<accession>A0A8S4RCS8</accession>